<feature type="compositionally biased region" description="Basic and acidic residues" evidence="4">
    <location>
        <begin position="60"/>
        <end position="69"/>
    </location>
</feature>
<keyword evidence="2" id="KW-0396">Initiation factor</keyword>
<feature type="region of interest" description="Disordered" evidence="4">
    <location>
        <begin position="215"/>
        <end position="240"/>
    </location>
</feature>
<dbReference type="InterPro" id="IPR013906">
    <property type="entry name" value="eIF3j"/>
</dbReference>
<feature type="region of interest" description="Disordered" evidence="4">
    <location>
        <begin position="26"/>
        <end position="116"/>
    </location>
</feature>
<feature type="compositionally biased region" description="Polar residues" evidence="4">
    <location>
        <begin position="37"/>
        <end position="49"/>
    </location>
</feature>
<reference evidence="5 6" key="1">
    <citation type="submission" date="2024-06" db="EMBL/GenBank/DDBJ databases">
        <authorList>
            <person name="Kraege A."/>
            <person name="Thomma B."/>
        </authorList>
    </citation>
    <scope>NUCLEOTIDE SEQUENCE [LARGE SCALE GENOMIC DNA]</scope>
</reference>
<organism evidence="5 6">
    <name type="scientific">Coccomyxa viridis</name>
    <dbReference type="NCBI Taxonomy" id="1274662"/>
    <lineage>
        <taxon>Eukaryota</taxon>
        <taxon>Viridiplantae</taxon>
        <taxon>Chlorophyta</taxon>
        <taxon>core chlorophytes</taxon>
        <taxon>Trebouxiophyceae</taxon>
        <taxon>Trebouxiophyceae incertae sedis</taxon>
        <taxon>Coccomyxaceae</taxon>
        <taxon>Coccomyxa</taxon>
    </lineage>
</organism>
<feature type="compositionally biased region" description="Basic and acidic residues" evidence="4">
    <location>
        <begin position="89"/>
        <end position="108"/>
    </location>
</feature>
<evidence type="ECO:0000313" key="6">
    <source>
        <dbReference type="Proteomes" id="UP001497392"/>
    </source>
</evidence>
<evidence type="ECO:0000256" key="2">
    <source>
        <dbReference type="ARBA" id="ARBA00022540"/>
    </source>
</evidence>
<accession>A0ABP1FPQ4</accession>
<evidence type="ECO:0000256" key="4">
    <source>
        <dbReference type="SAM" id="MobiDB-lite"/>
    </source>
</evidence>
<sequence>MQPQPTHQLHFANWLSSTRKMADDWEDWEDETFQPKLETTTNGQASLTKGQAALATATGKEPDESKFAGEDEEDSAPPAWEKSVPKPQQKKEVLKKSYEDKGTSHLDEGPLDDPIEEKLRQQRLVEEADFRAAQELFGGQDLDKMQPKSAKDFEDFAAALVHKYVAAHSRSPHYKTLVKALFKGTLKPLDVQQTKDLETTVAGIRADKVKEKTASDAAKKAAGKKKTLNVGRSGGSAGLDDYKFDDALDVDDDFM</sequence>
<gene>
    <name evidence="5" type="primary">g3281</name>
    <name evidence="5" type="ORF">VP750_LOCUS2803</name>
</gene>
<dbReference type="Pfam" id="PF08597">
    <property type="entry name" value="eIF3_subunit"/>
    <property type="match status" value="1"/>
</dbReference>
<evidence type="ECO:0000313" key="5">
    <source>
        <dbReference type="EMBL" id="CAL5221144.1"/>
    </source>
</evidence>
<evidence type="ECO:0000256" key="3">
    <source>
        <dbReference type="ARBA" id="ARBA00022917"/>
    </source>
</evidence>
<keyword evidence="3" id="KW-0648">Protein biosynthesis</keyword>
<protein>
    <submittedName>
        <fullName evidence="5">G3281 protein</fullName>
    </submittedName>
</protein>
<dbReference type="PANTHER" id="PTHR21681:SF0">
    <property type="entry name" value="EUKARYOTIC TRANSLATION INITIATION FACTOR 3 SUBUNIT J"/>
    <property type="match status" value="1"/>
</dbReference>
<keyword evidence="6" id="KW-1185">Reference proteome</keyword>
<dbReference type="Proteomes" id="UP001497392">
    <property type="component" value="Unassembled WGS sequence"/>
</dbReference>
<dbReference type="PANTHER" id="PTHR21681">
    <property type="entry name" value="EUKARYOTIC TRANSLATION INITIATION FACTOR 3 SUBUNIT J"/>
    <property type="match status" value="1"/>
</dbReference>
<proteinExistence type="predicted"/>
<comment type="caution">
    <text evidence="5">The sequence shown here is derived from an EMBL/GenBank/DDBJ whole genome shotgun (WGS) entry which is preliminary data.</text>
</comment>
<evidence type="ECO:0000256" key="1">
    <source>
        <dbReference type="ARBA" id="ARBA00022490"/>
    </source>
</evidence>
<keyword evidence="1" id="KW-0963">Cytoplasm</keyword>
<name>A0ABP1FPQ4_9CHLO</name>
<dbReference type="InterPro" id="IPR023194">
    <property type="entry name" value="eIF3-like_dom_sf"/>
</dbReference>
<dbReference type="Gene3D" id="1.10.246.60">
    <property type="entry name" value="Eukaryotic translation initiation factor 3 like domains"/>
    <property type="match status" value="1"/>
</dbReference>
<dbReference type="EMBL" id="CAXHTA020000005">
    <property type="protein sequence ID" value="CAL5221144.1"/>
    <property type="molecule type" value="Genomic_DNA"/>
</dbReference>